<dbReference type="PANTHER" id="PTHR33745">
    <property type="entry name" value="RSBT ANTAGONIST PROTEIN RSBS-RELATED"/>
    <property type="match status" value="1"/>
</dbReference>
<gene>
    <name evidence="3" type="ORF">CGZ90_06030</name>
</gene>
<proteinExistence type="predicted"/>
<protein>
    <recommendedName>
        <fullName evidence="2">STAS domain-containing protein</fullName>
    </recommendedName>
</protein>
<feature type="domain" description="STAS" evidence="2">
    <location>
        <begin position="42"/>
        <end position="150"/>
    </location>
</feature>
<reference evidence="3 4" key="1">
    <citation type="submission" date="2017-07" db="EMBL/GenBank/DDBJ databases">
        <title>Fictibacillus sp. nov. GDSW-R2A3 Genome sequencing and assembly.</title>
        <authorList>
            <person name="Mayilraj S."/>
        </authorList>
    </citation>
    <scope>NUCLEOTIDE SEQUENCE [LARGE SCALE GENOMIC DNA]</scope>
    <source>
        <strain evidence="3 4">GDSW-R2A3</strain>
    </source>
</reference>
<organism evidence="3 4">
    <name type="scientific">Fictibacillus aquaticus</name>
    <dbReference type="NCBI Taxonomy" id="2021314"/>
    <lineage>
        <taxon>Bacteria</taxon>
        <taxon>Bacillati</taxon>
        <taxon>Bacillota</taxon>
        <taxon>Bacilli</taxon>
        <taxon>Bacillales</taxon>
        <taxon>Fictibacillaceae</taxon>
        <taxon>Fictibacillus</taxon>
    </lineage>
</organism>
<dbReference type="InterPro" id="IPR036513">
    <property type="entry name" value="STAS_dom_sf"/>
</dbReference>
<accession>A0A235FF97</accession>
<dbReference type="RefSeq" id="WP_094251406.1">
    <property type="nucleotide sequence ID" value="NZ_JBHLXL010000001.1"/>
</dbReference>
<evidence type="ECO:0000313" key="4">
    <source>
        <dbReference type="Proteomes" id="UP000215059"/>
    </source>
</evidence>
<name>A0A235FF97_9BACL</name>
<dbReference type="OrthoDB" id="2456599at2"/>
<evidence type="ECO:0000256" key="1">
    <source>
        <dbReference type="SAM" id="Coils"/>
    </source>
</evidence>
<dbReference type="Gene3D" id="3.30.750.24">
    <property type="entry name" value="STAS domain"/>
    <property type="match status" value="1"/>
</dbReference>
<sequence>MVTNVSEVEQLKSEIEELKKKLKESERLISDISVPMIHSILPETALVPITGHLYPERYEMITSKIVKLSAADNITNIVIDFSGIGADEIGDIDNFGQGIKTLTSSLSLMGVQAIFTGFSPFVSMQLVTSGLTEMKDIRAFTSFRAALAELMKEKKLKFQTQD</sequence>
<dbReference type="EMBL" id="NOII01000001">
    <property type="protein sequence ID" value="OYD59445.1"/>
    <property type="molecule type" value="Genomic_DNA"/>
</dbReference>
<feature type="coiled-coil region" evidence="1">
    <location>
        <begin position="1"/>
        <end position="28"/>
    </location>
</feature>
<comment type="caution">
    <text evidence="3">The sequence shown here is derived from an EMBL/GenBank/DDBJ whole genome shotgun (WGS) entry which is preliminary data.</text>
</comment>
<dbReference type="InterPro" id="IPR002645">
    <property type="entry name" value="STAS_dom"/>
</dbReference>
<dbReference type="Proteomes" id="UP000215059">
    <property type="component" value="Unassembled WGS sequence"/>
</dbReference>
<dbReference type="PROSITE" id="PS50801">
    <property type="entry name" value="STAS"/>
    <property type="match status" value="1"/>
</dbReference>
<evidence type="ECO:0000313" key="3">
    <source>
        <dbReference type="EMBL" id="OYD59445.1"/>
    </source>
</evidence>
<evidence type="ECO:0000259" key="2">
    <source>
        <dbReference type="PROSITE" id="PS50801"/>
    </source>
</evidence>
<dbReference type="AlphaFoldDB" id="A0A235FF97"/>
<dbReference type="SUPFAM" id="SSF52091">
    <property type="entry name" value="SpoIIaa-like"/>
    <property type="match status" value="1"/>
</dbReference>
<keyword evidence="1" id="KW-0175">Coiled coil</keyword>
<keyword evidence="4" id="KW-1185">Reference proteome</keyword>
<dbReference type="InterPro" id="IPR051932">
    <property type="entry name" value="Bact_StressResp_Reg"/>
</dbReference>